<dbReference type="VEuPathDB" id="FungiDB:GGTG_06662"/>
<feature type="region of interest" description="Disordered" evidence="1">
    <location>
        <begin position="24"/>
        <end position="47"/>
    </location>
</feature>
<organism evidence="2">
    <name type="scientific">Gaeumannomyces tritici (strain R3-111a-1)</name>
    <name type="common">Wheat and barley take-all root rot fungus</name>
    <name type="synonym">Gaeumannomyces graminis var. tritici</name>
    <dbReference type="NCBI Taxonomy" id="644352"/>
    <lineage>
        <taxon>Eukaryota</taxon>
        <taxon>Fungi</taxon>
        <taxon>Dikarya</taxon>
        <taxon>Ascomycota</taxon>
        <taxon>Pezizomycotina</taxon>
        <taxon>Sordariomycetes</taxon>
        <taxon>Sordariomycetidae</taxon>
        <taxon>Magnaporthales</taxon>
        <taxon>Magnaporthaceae</taxon>
        <taxon>Gaeumannomyces</taxon>
    </lineage>
</organism>
<proteinExistence type="predicted"/>
<reference evidence="2" key="3">
    <citation type="submission" date="2010-09" db="EMBL/GenBank/DDBJ databases">
        <title>Annotation of Gaeumannomyces graminis var. tritici R3-111a-1.</title>
        <authorList>
            <consortium name="The Broad Institute Genome Sequencing Platform"/>
            <person name="Ma L.-J."/>
            <person name="Dead R."/>
            <person name="Young S.K."/>
            <person name="Zeng Q."/>
            <person name="Gargeya S."/>
            <person name="Fitzgerald M."/>
            <person name="Haas B."/>
            <person name="Abouelleil A."/>
            <person name="Alvarado L."/>
            <person name="Arachchi H.M."/>
            <person name="Berlin A."/>
            <person name="Brown A."/>
            <person name="Chapman S.B."/>
            <person name="Chen Z."/>
            <person name="Dunbar C."/>
            <person name="Freedman E."/>
            <person name="Gearin G."/>
            <person name="Gellesch M."/>
            <person name="Goldberg J."/>
            <person name="Griggs A."/>
            <person name="Gujja S."/>
            <person name="Heiman D."/>
            <person name="Howarth C."/>
            <person name="Larson L."/>
            <person name="Lui A."/>
            <person name="MacDonald P.J.P."/>
            <person name="Mehta T."/>
            <person name="Montmayeur A."/>
            <person name="Murphy C."/>
            <person name="Neiman D."/>
            <person name="Pearson M."/>
            <person name="Priest M."/>
            <person name="Roberts A."/>
            <person name="Saif S."/>
            <person name="Shea T."/>
            <person name="Shenoy N."/>
            <person name="Sisk P."/>
            <person name="Stolte C."/>
            <person name="Sykes S."/>
            <person name="Yandava C."/>
            <person name="Wortman J."/>
            <person name="Nusbaum C."/>
            <person name="Birren B."/>
        </authorList>
    </citation>
    <scope>NUCLEOTIDE SEQUENCE</scope>
    <source>
        <strain evidence="2">R3-111a-1</strain>
    </source>
</reference>
<feature type="compositionally biased region" description="Basic and acidic residues" evidence="1">
    <location>
        <begin position="541"/>
        <end position="553"/>
    </location>
</feature>
<feature type="region of interest" description="Disordered" evidence="1">
    <location>
        <begin position="630"/>
        <end position="665"/>
    </location>
</feature>
<dbReference type="EnsemblFungi" id="EJT76746">
    <property type="protein sequence ID" value="EJT76746"/>
    <property type="gene ID" value="GGTG_06662"/>
</dbReference>
<evidence type="ECO:0000256" key="1">
    <source>
        <dbReference type="SAM" id="MobiDB-lite"/>
    </source>
</evidence>
<reference evidence="2" key="2">
    <citation type="submission" date="2010-07" db="EMBL/GenBank/DDBJ databases">
        <authorList>
            <consortium name="The Broad Institute Genome Sequencing Platform"/>
            <consortium name="Broad Institute Genome Sequencing Center for Infectious Disease"/>
            <person name="Ma L.-J."/>
            <person name="Dead R."/>
            <person name="Young S."/>
            <person name="Zeng Q."/>
            <person name="Koehrsen M."/>
            <person name="Alvarado L."/>
            <person name="Berlin A."/>
            <person name="Chapman S.B."/>
            <person name="Chen Z."/>
            <person name="Freedman E."/>
            <person name="Gellesch M."/>
            <person name="Goldberg J."/>
            <person name="Griggs A."/>
            <person name="Gujja S."/>
            <person name="Heilman E.R."/>
            <person name="Heiman D."/>
            <person name="Hepburn T."/>
            <person name="Howarth C."/>
            <person name="Jen D."/>
            <person name="Larson L."/>
            <person name="Mehta T."/>
            <person name="Neiman D."/>
            <person name="Pearson M."/>
            <person name="Roberts A."/>
            <person name="Saif S."/>
            <person name="Shea T."/>
            <person name="Shenoy N."/>
            <person name="Sisk P."/>
            <person name="Stolte C."/>
            <person name="Sykes S."/>
            <person name="Walk T."/>
            <person name="White J."/>
            <person name="Yandava C."/>
            <person name="Haas B."/>
            <person name="Nusbaum C."/>
            <person name="Birren B."/>
        </authorList>
    </citation>
    <scope>NUCLEOTIDE SEQUENCE</scope>
    <source>
        <strain evidence="2">R3-111a-1</strain>
    </source>
</reference>
<dbReference type="HOGENOM" id="CLU_364489_0_0_1"/>
<sequence>MSTTMSTEETGDVPNDFVSIFRRHQEQVDHKRNAEQKDLNDREARERAPFVAREAELLHELNSLQSRMREVSTLRLQNEARAKEIERNYDAMRREMRKTWDFEDKQRKEVWEATMAAAEANAAGEDSGGVAKGANGIGNAADHVSRSGTADVAPVGDAMDIDVPVRTRPEPASAPEQGMDGTSQAQSAGASHGTAAPNPASQLPTILNAEAPVEETEEVSTGGFTAVNASAPRKPNRSASDAGNEEMNGISKDKPPRRSLPDGKLSAPARETPFRRFAKSPSGSDAGTPRAEESETGAGQVDADDPGLPEITRSILALQHNGEVYTAPELMVGVPIRKIDENDPYWDPKWTPLVPKIEESLAVWESKYEAHALAAAKQAEGERSKKHAQFLANRQVNRGRAILEFLGARGSSERFGEINPYQLVAKQFINAAYINYDTIHRLVATLAELKKFSLDVSPLDWVRQRLHEIQSENPLGFQLSKVVGELYHDPKLQFLRSKNGFGNIGRPSGTGGKKSRGSGFAPSPSFINTSTDTPGSTPKPPRAEKRKEPHETPRGTPSKKNPASLPVLMPMPVPAPAPMPNPAAAPTPAPYMRARTPTPMQMPLPIPVQTLMSTTAPKDPGFLGMALNPVESPAPPPPSAPPMHPARPPHIVPPSEPRLSTGGAPSEAVQSYREAIRRTQAVVEDFERRNEHAAPALTNKKLRLENPVPLQLPAQPPRPFSAGLPTTITRTSPDDVHHDGYTSVDSYSGDLVMQVDWRVSVVKTSERSSGADITQYWHWVDAGQVDDGSEGNFFEHQVLSEVKPPDWGVYKDPINFHLRLAELETVSWAPHTLRIVVATVPVPGIAHRGDVLAEFKRERTKRRLLKFMKKKDVKLVKTTAAWINSIWESVNPVVLPGDDSDE</sequence>
<feature type="compositionally biased region" description="Polar residues" evidence="1">
    <location>
        <begin position="180"/>
        <end position="189"/>
    </location>
</feature>
<dbReference type="EMBL" id="GL385397">
    <property type="protein sequence ID" value="EJT76746.1"/>
    <property type="molecule type" value="Genomic_DNA"/>
</dbReference>
<reference evidence="3" key="4">
    <citation type="journal article" date="2015" name="G3 (Bethesda)">
        <title>Genome sequences of three phytopathogenic species of the Magnaporthaceae family of fungi.</title>
        <authorList>
            <person name="Okagaki L.H."/>
            <person name="Nunes C.C."/>
            <person name="Sailsbery J."/>
            <person name="Clay B."/>
            <person name="Brown D."/>
            <person name="John T."/>
            <person name="Oh Y."/>
            <person name="Young N."/>
            <person name="Fitzgerald M."/>
            <person name="Haas B.J."/>
            <person name="Zeng Q."/>
            <person name="Young S."/>
            <person name="Adiconis X."/>
            <person name="Fan L."/>
            <person name="Levin J.Z."/>
            <person name="Mitchell T.K."/>
            <person name="Okubara P.A."/>
            <person name="Farman M.L."/>
            <person name="Kohn L.M."/>
            <person name="Birren B."/>
            <person name="Ma L.-J."/>
            <person name="Dean R.A."/>
        </authorList>
    </citation>
    <scope>NUCLEOTIDE SEQUENCE</scope>
    <source>
        <strain evidence="3">R3-111a-1</strain>
    </source>
</reference>
<evidence type="ECO:0000313" key="2">
    <source>
        <dbReference type="EMBL" id="EJT76746.1"/>
    </source>
</evidence>
<name>J3NZG3_GAET3</name>
<dbReference type="AlphaFoldDB" id="J3NZG3"/>
<protein>
    <submittedName>
        <fullName evidence="2 3">Uncharacterized protein</fullName>
    </submittedName>
</protein>
<feature type="compositionally biased region" description="Pro residues" evidence="1">
    <location>
        <begin position="632"/>
        <end position="656"/>
    </location>
</feature>
<reference evidence="3" key="5">
    <citation type="submission" date="2018-04" db="UniProtKB">
        <authorList>
            <consortium name="EnsemblFungi"/>
        </authorList>
    </citation>
    <scope>IDENTIFICATION</scope>
    <source>
        <strain evidence="3">R3-111a-1</strain>
    </source>
</reference>
<keyword evidence="4" id="KW-1185">Reference proteome</keyword>
<dbReference type="STRING" id="644352.J3NZG3"/>
<gene>
    <name evidence="3" type="primary">20347120</name>
    <name evidence="2" type="ORF">GGTG_06662</name>
</gene>
<feature type="compositionally biased region" description="Basic and acidic residues" evidence="1">
    <location>
        <begin position="251"/>
        <end position="261"/>
    </location>
</feature>
<dbReference type="OrthoDB" id="4800057at2759"/>
<dbReference type="RefSeq" id="XP_009222746.1">
    <property type="nucleotide sequence ID" value="XM_009224482.1"/>
</dbReference>
<evidence type="ECO:0000313" key="3">
    <source>
        <dbReference type="EnsemblFungi" id="EJT76746"/>
    </source>
</evidence>
<evidence type="ECO:0000313" key="4">
    <source>
        <dbReference type="Proteomes" id="UP000006039"/>
    </source>
</evidence>
<reference evidence="4" key="1">
    <citation type="submission" date="2010-07" db="EMBL/GenBank/DDBJ databases">
        <title>The genome sequence of Gaeumannomyces graminis var. tritici strain R3-111a-1.</title>
        <authorList>
            <consortium name="The Broad Institute Genome Sequencing Platform"/>
            <person name="Ma L.-J."/>
            <person name="Dead R."/>
            <person name="Young S."/>
            <person name="Zeng Q."/>
            <person name="Koehrsen M."/>
            <person name="Alvarado L."/>
            <person name="Berlin A."/>
            <person name="Chapman S.B."/>
            <person name="Chen Z."/>
            <person name="Freedman E."/>
            <person name="Gellesch M."/>
            <person name="Goldberg J."/>
            <person name="Griggs A."/>
            <person name="Gujja S."/>
            <person name="Heilman E.R."/>
            <person name="Heiman D."/>
            <person name="Hepburn T."/>
            <person name="Howarth C."/>
            <person name="Jen D."/>
            <person name="Larson L."/>
            <person name="Mehta T."/>
            <person name="Neiman D."/>
            <person name="Pearson M."/>
            <person name="Roberts A."/>
            <person name="Saif S."/>
            <person name="Shea T."/>
            <person name="Shenoy N."/>
            <person name="Sisk P."/>
            <person name="Stolte C."/>
            <person name="Sykes S."/>
            <person name="Walk T."/>
            <person name="White J."/>
            <person name="Yandava C."/>
            <person name="Haas B."/>
            <person name="Nusbaum C."/>
            <person name="Birren B."/>
        </authorList>
    </citation>
    <scope>NUCLEOTIDE SEQUENCE [LARGE SCALE GENOMIC DNA]</scope>
    <source>
        <strain evidence="4">R3-111a-1</strain>
    </source>
</reference>
<feature type="region of interest" description="Disordered" evidence="1">
    <location>
        <begin position="140"/>
        <end position="307"/>
    </location>
</feature>
<dbReference type="GeneID" id="20347120"/>
<feature type="compositionally biased region" description="Polar residues" evidence="1">
    <location>
        <begin position="525"/>
        <end position="536"/>
    </location>
</feature>
<feature type="region of interest" description="Disordered" evidence="1">
    <location>
        <begin position="497"/>
        <end position="574"/>
    </location>
</feature>
<accession>J3NZG3</accession>
<dbReference type="eggNOG" id="ENOG502QTAC">
    <property type="taxonomic scope" value="Eukaryota"/>
</dbReference>
<dbReference type="Proteomes" id="UP000006039">
    <property type="component" value="Unassembled WGS sequence"/>
</dbReference>